<proteinExistence type="inferred from homology"/>
<dbReference type="PANTHER" id="PTHR11803:SF58">
    <property type="entry name" value="PROTEIN HMF1-RELATED"/>
    <property type="match status" value="1"/>
</dbReference>
<evidence type="ECO:0000256" key="1">
    <source>
        <dbReference type="ARBA" id="ARBA00010552"/>
    </source>
</evidence>
<dbReference type="EMBL" id="JAGWCR010000008">
    <property type="protein sequence ID" value="MBS3650047.1"/>
    <property type="molecule type" value="Genomic_DNA"/>
</dbReference>
<sequence>MTDFTSVTGHHPLIGRPQGARQHATAGPYSPVLEVDASRLVVISGQVAIDMDGNIIGSTMEEQARATLENCAMQLASAGCTFADVFKVNVYVADLGDWARFNSVYQELMQEPLPVRTAVQAVLLPGFLLEIEMWAVKPKD</sequence>
<reference evidence="3" key="1">
    <citation type="submission" date="2021-04" db="EMBL/GenBank/DDBJ databases">
        <title>Pseudaminobacter soli sp. nov., isolated from paddy soil contaminated by heavy metals.</title>
        <authorList>
            <person name="Zhang K."/>
        </authorList>
    </citation>
    <scope>NUCLEOTIDE SEQUENCE</scope>
    <source>
        <strain evidence="3">19-2017</strain>
    </source>
</reference>
<keyword evidence="4" id="KW-1185">Reference proteome</keyword>
<comment type="similarity">
    <text evidence="1">Belongs to the RutC family.</text>
</comment>
<dbReference type="InterPro" id="IPR035959">
    <property type="entry name" value="RutC-like_sf"/>
</dbReference>
<dbReference type="Gene3D" id="3.30.1330.40">
    <property type="entry name" value="RutC-like"/>
    <property type="match status" value="1"/>
</dbReference>
<dbReference type="AlphaFoldDB" id="A0A942DZK0"/>
<dbReference type="RefSeq" id="WP_188255610.1">
    <property type="nucleotide sequence ID" value="NZ_JABVCF010000008.1"/>
</dbReference>
<comment type="caution">
    <text evidence="3">The sequence shown here is derived from an EMBL/GenBank/DDBJ whole genome shotgun (WGS) entry which is preliminary data.</text>
</comment>
<dbReference type="GO" id="GO:0005829">
    <property type="term" value="C:cytosol"/>
    <property type="evidence" value="ECO:0007669"/>
    <property type="project" value="TreeGrafter"/>
</dbReference>
<accession>A0A942DZK0</accession>
<dbReference type="SUPFAM" id="SSF55298">
    <property type="entry name" value="YjgF-like"/>
    <property type="match status" value="1"/>
</dbReference>
<evidence type="ECO:0000313" key="3">
    <source>
        <dbReference type="EMBL" id="MBS3650047.1"/>
    </source>
</evidence>
<protein>
    <submittedName>
        <fullName evidence="3">RidA family protein</fullName>
    </submittedName>
</protein>
<dbReference type="PANTHER" id="PTHR11803">
    <property type="entry name" value="2-IMINOBUTANOATE/2-IMINOPROPANOATE DEAMINASE RIDA"/>
    <property type="match status" value="1"/>
</dbReference>
<dbReference type="Proteomes" id="UP000680348">
    <property type="component" value="Unassembled WGS sequence"/>
</dbReference>
<organism evidence="3 4">
    <name type="scientific">Pseudaminobacter soli</name>
    <name type="common">ex Zhang et al. 2022</name>
    <dbReference type="NCBI Taxonomy" id="2831468"/>
    <lineage>
        <taxon>Bacteria</taxon>
        <taxon>Pseudomonadati</taxon>
        <taxon>Pseudomonadota</taxon>
        <taxon>Alphaproteobacteria</taxon>
        <taxon>Hyphomicrobiales</taxon>
        <taxon>Phyllobacteriaceae</taxon>
        <taxon>Pseudaminobacter</taxon>
    </lineage>
</organism>
<dbReference type="Pfam" id="PF01042">
    <property type="entry name" value="Ribonuc_L-PSP"/>
    <property type="match status" value="1"/>
</dbReference>
<name>A0A942DZK0_9HYPH</name>
<gene>
    <name evidence="3" type="ORF">KEU06_15655</name>
</gene>
<dbReference type="CDD" id="cd00448">
    <property type="entry name" value="YjgF_YER057c_UK114_family"/>
    <property type="match status" value="1"/>
</dbReference>
<dbReference type="GO" id="GO:0019239">
    <property type="term" value="F:deaminase activity"/>
    <property type="evidence" value="ECO:0007669"/>
    <property type="project" value="TreeGrafter"/>
</dbReference>
<evidence type="ECO:0000313" key="4">
    <source>
        <dbReference type="Proteomes" id="UP000680348"/>
    </source>
</evidence>
<evidence type="ECO:0000256" key="2">
    <source>
        <dbReference type="SAM" id="MobiDB-lite"/>
    </source>
</evidence>
<dbReference type="InterPro" id="IPR006175">
    <property type="entry name" value="YjgF/YER057c/UK114"/>
</dbReference>
<feature type="region of interest" description="Disordered" evidence="2">
    <location>
        <begin position="1"/>
        <end position="25"/>
    </location>
</feature>